<gene>
    <name evidence="3" type="ORF">C2134_13135</name>
</gene>
<evidence type="ECO:0000256" key="2">
    <source>
        <dbReference type="SAM" id="SignalP"/>
    </source>
</evidence>
<name>A0A2K4MMS9_9NEIS</name>
<comment type="caution">
    <text evidence="3">The sequence shown here is derived from an EMBL/GenBank/DDBJ whole genome shotgun (WGS) entry which is preliminary data.</text>
</comment>
<dbReference type="AlphaFoldDB" id="A0A2K4MMS9"/>
<dbReference type="EMBL" id="PPTF01000060">
    <property type="protein sequence ID" value="POA98373.1"/>
    <property type="molecule type" value="Genomic_DNA"/>
</dbReference>
<protein>
    <recommendedName>
        <fullName evidence="5">Lipoprotein</fullName>
    </recommendedName>
</protein>
<feature type="chain" id="PRO_5014439313" description="Lipoprotein" evidence="2">
    <location>
        <begin position="22"/>
        <end position="107"/>
    </location>
</feature>
<keyword evidence="2" id="KW-0732">Signal</keyword>
<accession>A0A2K4MMS9</accession>
<reference evidence="3 4" key="1">
    <citation type="submission" date="2018-01" db="EMBL/GenBank/DDBJ databases">
        <title>Genomic Sequence of Chromobacterium MWU13-2610 from wild cranberry bogs within the Cape Cod National Seashore.</title>
        <authorList>
            <person name="O'Hara-Hanley K."/>
            <person name="Soby S."/>
            <person name="Harrison A."/>
        </authorList>
    </citation>
    <scope>NUCLEOTIDE SEQUENCE [LARGE SCALE GENOMIC DNA]</scope>
    <source>
        <strain evidence="3 4">MWU13-2610</strain>
    </source>
</reference>
<proteinExistence type="predicted"/>
<evidence type="ECO:0008006" key="5">
    <source>
        <dbReference type="Google" id="ProtNLM"/>
    </source>
</evidence>
<dbReference type="RefSeq" id="WP_103320620.1">
    <property type="nucleotide sequence ID" value="NZ_PPTF01000060.1"/>
</dbReference>
<evidence type="ECO:0000313" key="4">
    <source>
        <dbReference type="Proteomes" id="UP000236416"/>
    </source>
</evidence>
<evidence type="ECO:0000313" key="3">
    <source>
        <dbReference type="EMBL" id="POA98373.1"/>
    </source>
</evidence>
<evidence type="ECO:0000256" key="1">
    <source>
        <dbReference type="SAM" id="MobiDB-lite"/>
    </source>
</evidence>
<feature type="region of interest" description="Disordered" evidence="1">
    <location>
        <begin position="22"/>
        <end position="46"/>
    </location>
</feature>
<sequence>MNKKTAPFLITALTLALTACGGGGGGGSDSRQDGGSGAAVSQQGMPPLAAAEAASGEIVCMGNRCQLPKEAIAAPGGSIYRFHNASNDEQELVVSGLASEMWQAAFA</sequence>
<feature type="signal peptide" evidence="2">
    <location>
        <begin position="1"/>
        <end position="21"/>
    </location>
</feature>
<dbReference type="PROSITE" id="PS51257">
    <property type="entry name" value="PROKAR_LIPOPROTEIN"/>
    <property type="match status" value="1"/>
</dbReference>
<keyword evidence="4" id="KW-1185">Reference proteome</keyword>
<organism evidence="3 4">
    <name type="scientific">Chromobacterium sinusclupearum</name>
    <dbReference type="NCBI Taxonomy" id="2077146"/>
    <lineage>
        <taxon>Bacteria</taxon>
        <taxon>Pseudomonadati</taxon>
        <taxon>Pseudomonadota</taxon>
        <taxon>Betaproteobacteria</taxon>
        <taxon>Neisseriales</taxon>
        <taxon>Chromobacteriaceae</taxon>
        <taxon>Chromobacterium</taxon>
    </lineage>
</organism>
<dbReference type="Proteomes" id="UP000236416">
    <property type="component" value="Unassembled WGS sequence"/>
</dbReference>